<dbReference type="EMBL" id="CAXAMM010037245">
    <property type="protein sequence ID" value="CAK9076885.1"/>
    <property type="molecule type" value="Genomic_DNA"/>
</dbReference>
<dbReference type="Proteomes" id="UP001642464">
    <property type="component" value="Unassembled WGS sequence"/>
</dbReference>
<gene>
    <name evidence="3" type="ORF">SCF082_LOCUS36978</name>
</gene>
<evidence type="ECO:0000313" key="4">
    <source>
        <dbReference type="Proteomes" id="UP001642464"/>
    </source>
</evidence>
<accession>A0ABP0PLH5</accession>
<dbReference type="Pfam" id="PF13090">
    <property type="entry name" value="PP_kinase_C"/>
    <property type="match status" value="1"/>
</dbReference>
<name>A0ABP0PLH5_9DINO</name>
<evidence type="ECO:0000259" key="2">
    <source>
        <dbReference type="Pfam" id="PF13090"/>
    </source>
</evidence>
<evidence type="ECO:0000313" key="3">
    <source>
        <dbReference type="EMBL" id="CAK9076885.1"/>
    </source>
</evidence>
<dbReference type="Pfam" id="PF03102">
    <property type="entry name" value="NeuB"/>
    <property type="match status" value="1"/>
</dbReference>
<keyword evidence="4" id="KW-1185">Reference proteome</keyword>
<dbReference type="InterPro" id="IPR013785">
    <property type="entry name" value="Aldolase_TIM"/>
</dbReference>
<feature type="domain" description="PseI/NeuA/B-like" evidence="1">
    <location>
        <begin position="157"/>
        <end position="254"/>
    </location>
</feature>
<organism evidence="3 4">
    <name type="scientific">Durusdinium trenchii</name>
    <dbReference type="NCBI Taxonomy" id="1381693"/>
    <lineage>
        <taxon>Eukaryota</taxon>
        <taxon>Sar</taxon>
        <taxon>Alveolata</taxon>
        <taxon>Dinophyceae</taxon>
        <taxon>Suessiales</taxon>
        <taxon>Symbiodiniaceae</taxon>
        <taxon>Durusdinium</taxon>
    </lineage>
</organism>
<comment type="caution">
    <text evidence="3">The sequence shown here is derived from an EMBL/GenBank/DDBJ whole genome shotgun (WGS) entry which is preliminary data.</text>
</comment>
<dbReference type="SUPFAM" id="SSF51569">
    <property type="entry name" value="Aldolase"/>
    <property type="match status" value="1"/>
</dbReference>
<dbReference type="PANTHER" id="PTHR30218">
    <property type="entry name" value="POLYPHOSPHATE KINASE"/>
    <property type="match status" value="1"/>
</dbReference>
<dbReference type="InterPro" id="IPR025200">
    <property type="entry name" value="PPK_C_dom2"/>
</dbReference>
<proteinExistence type="predicted"/>
<feature type="domain" description="Polyphosphate kinase C-terminal" evidence="2">
    <location>
        <begin position="2"/>
        <end position="133"/>
    </location>
</feature>
<dbReference type="SUPFAM" id="SSF56024">
    <property type="entry name" value="Phospholipase D/nuclease"/>
    <property type="match status" value="1"/>
</dbReference>
<dbReference type="Gene3D" id="3.30.870.10">
    <property type="entry name" value="Endonuclease Chain A"/>
    <property type="match status" value="1"/>
</dbReference>
<keyword evidence="3" id="KW-0418">Kinase</keyword>
<protein>
    <submittedName>
        <fullName evidence="3">Polyphosphate kinase (ATP-polyphosphate phosphotransferase) (Polyphosphoric acid kinase)</fullName>
    </submittedName>
</protein>
<evidence type="ECO:0000259" key="1">
    <source>
        <dbReference type="Pfam" id="PF03102"/>
    </source>
</evidence>
<feature type="non-terminal residue" evidence="3">
    <location>
        <position position="255"/>
    </location>
</feature>
<dbReference type="PANTHER" id="PTHR30218:SF0">
    <property type="entry name" value="POLYPHOSPHATE KINASE"/>
    <property type="match status" value="1"/>
</dbReference>
<reference evidence="3 4" key="1">
    <citation type="submission" date="2024-02" db="EMBL/GenBank/DDBJ databases">
        <authorList>
            <person name="Chen Y."/>
            <person name="Shah S."/>
            <person name="Dougan E. K."/>
            <person name="Thang M."/>
            <person name="Chan C."/>
        </authorList>
    </citation>
    <scope>NUCLEOTIDE SEQUENCE [LARGE SCALE GENOMIC DNA]</scope>
</reference>
<dbReference type="InterPro" id="IPR003414">
    <property type="entry name" value="PP_kinase"/>
</dbReference>
<dbReference type="InterPro" id="IPR013132">
    <property type="entry name" value="PseI/NeuA/B-like_N"/>
</dbReference>
<dbReference type="GO" id="GO:0016301">
    <property type="term" value="F:kinase activity"/>
    <property type="evidence" value="ECO:0007669"/>
    <property type="project" value="UniProtKB-KW"/>
</dbReference>
<dbReference type="Gene3D" id="3.20.20.70">
    <property type="entry name" value="Aldolase class I"/>
    <property type="match status" value="1"/>
</dbReference>
<sequence length="255" mass="28415">MEDRKMTARLYEASQAGVQVDLCVRGFCCLKPGVPGLSENIRVVSVIGRFLEHSRIFHFSGGQSDPLKGHWYMGSADWMYRNLNNRLEAICPIYDKAARRRLHEAMRANLDDQAQAWDLQPDGSYVRRERTGRGTFVTMMRSTQKAHAAALAALLELVQAAHRAGADAIKLQLFTADELLAGAATLAEYQKDAGERDPRDMLRRLELPLDAARRATDLSHELGMHAISTVFDLPLLPIADELPLDAYKTASPDLV</sequence>
<keyword evidence="3" id="KW-0808">Transferase</keyword>